<evidence type="ECO:0000259" key="2">
    <source>
        <dbReference type="Pfam" id="PF23598"/>
    </source>
</evidence>
<reference evidence="3" key="1">
    <citation type="submission" date="2022-08" db="EMBL/GenBank/DDBJ databases">
        <authorList>
            <person name="Marques A."/>
        </authorList>
    </citation>
    <scope>NUCLEOTIDE SEQUENCE</scope>
    <source>
        <strain evidence="3">RhyPub2mFocal</strain>
        <tissue evidence="3">Leaves</tissue>
    </source>
</reference>
<comment type="caution">
    <text evidence="3">The sequence shown here is derived from an EMBL/GenBank/DDBJ whole genome shotgun (WGS) entry which is preliminary data.</text>
</comment>
<evidence type="ECO:0000313" key="3">
    <source>
        <dbReference type="EMBL" id="KAJ4821434.1"/>
    </source>
</evidence>
<gene>
    <name evidence="3" type="ORF">LUZ62_034000</name>
</gene>
<dbReference type="SUPFAM" id="SSF52058">
    <property type="entry name" value="L domain-like"/>
    <property type="match status" value="1"/>
</dbReference>
<dbReference type="InterPro" id="IPR032675">
    <property type="entry name" value="LRR_dom_sf"/>
</dbReference>
<evidence type="ECO:0000313" key="4">
    <source>
        <dbReference type="Proteomes" id="UP001140206"/>
    </source>
</evidence>
<dbReference type="PANTHER" id="PTHR47186:SF3">
    <property type="entry name" value="OS09G0267800 PROTEIN"/>
    <property type="match status" value="1"/>
</dbReference>
<dbReference type="Gene3D" id="3.80.10.10">
    <property type="entry name" value="Ribonuclease Inhibitor"/>
    <property type="match status" value="1"/>
</dbReference>
<protein>
    <submittedName>
        <fullName evidence="3">CC-NBS-LRR class disease resistance protein</fullName>
    </submittedName>
</protein>
<dbReference type="AlphaFoldDB" id="A0AAV8HV63"/>
<dbReference type="PANTHER" id="PTHR47186">
    <property type="entry name" value="LEUCINE-RICH REPEAT-CONTAINING PROTEIN 57"/>
    <property type="match status" value="1"/>
</dbReference>
<accession>A0AAV8HV63</accession>
<proteinExistence type="predicted"/>
<name>A0AAV8HV63_9POAL</name>
<keyword evidence="1" id="KW-0677">Repeat</keyword>
<dbReference type="Proteomes" id="UP001140206">
    <property type="component" value="Chromosome 1"/>
</dbReference>
<keyword evidence="4" id="KW-1185">Reference proteome</keyword>
<organism evidence="3 4">
    <name type="scientific">Rhynchospora pubera</name>
    <dbReference type="NCBI Taxonomy" id="906938"/>
    <lineage>
        <taxon>Eukaryota</taxon>
        <taxon>Viridiplantae</taxon>
        <taxon>Streptophyta</taxon>
        <taxon>Embryophyta</taxon>
        <taxon>Tracheophyta</taxon>
        <taxon>Spermatophyta</taxon>
        <taxon>Magnoliopsida</taxon>
        <taxon>Liliopsida</taxon>
        <taxon>Poales</taxon>
        <taxon>Cyperaceae</taxon>
        <taxon>Cyperoideae</taxon>
        <taxon>Rhynchosporeae</taxon>
        <taxon>Rhynchospora</taxon>
    </lineage>
</organism>
<evidence type="ECO:0000256" key="1">
    <source>
        <dbReference type="ARBA" id="ARBA00022737"/>
    </source>
</evidence>
<dbReference type="InterPro" id="IPR055414">
    <property type="entry name" value="LRR_R13L4/SHOC2-like"/>
</dbReference>
<dbReference type="EMBL" id="JAMFTS010000001">
    <property type="protein sequence ID" value="KAJ4821434.1"/>
    <property type="molecule type" value="Genomic_DNA"/>
</dbReference>
<dbReference type="Pfam" id="PF23598">
    <property type="entry name" value="LRR_14"/>
    <property type="match status" value="1"/>
</dbReference>
<sequence>MTLNMFNRSMIQVTDRDFDGSIASCRIHDVLRDLAIQKAKENNFLMTSSKIDDIHNCSQTRRLAINYGWDKEMEERELLGQSVASTTPNLRSLLCSEDVPKFSELRYLKVLNSFGNRHKPEKFGELSQLRYVKVRLQVESEVDVYNFQTFIGGMRFLQTLDLRRSLIDCDLPDCVWHVKTLRHVFLPPWGRLSSGPPSSADLINLQTLYGVTSRESWEVEGIPKLSNVKSLTIRGVFQWNTIATLLGTMKHLNSLHIVGDDAPLTIIDMRSFPFYHGLQILSLAEYQRPSHNHKKIALEVGMFPINLTWLLFGNTHLREDPMPVLEKLENLRHLELSRSKFQQMCCHNRGFGQLETLRLWYLEKLEEWKIEKGAMPMLNKLEISGCPLLRVSEELHHLTILQELEWTFPSDDDKINEAFENEVRNICKHVPSIEFSKC</sequence>
<feature type="domain" description="Disease resistance R13L4/SHOC-2-like LRR" evidence="2">
    <location>
        <begin position="98"/>
        <end position="418"/>
    </location>
</feature>